<feature type="domain" description="Zinc transporter ZIP4 N-terminal" evidence="12">
    <location>
        <begin position="100"/>
        <end position="258"/>
    </location>
</feature>
<dbReference type="Pfam" id="PF18292">
    <property type="entry name" value="ZIP4_domain"/>
    <property type="match status" value="1"/>
</dbReference>
<dbReference type="PANTHER" id="PTHR12191">
    <property type="entry name" value="SOLUTE CARRIER FAMILY 39"/>
    <property type="match status" value="1"/>
</dbReference>
<protein>
    <recommendedName>
        <fullName evidence="7">Zinc transporter ZIP12</fullName>
    </recommendedName>
    <alternativeName>
        <fullName evidence="8">Solute carrier family 39 member 12</fullName>
    </alternativeName>
    <alternativeName>
        <fullName evidence="9">Zrt- and Irt-like protein 12</fullName>
    </alternativeName>
</protein>
<evidence type="ECO:0000259" key="12">
    <source>
        <dbReference type="Pfam" id="PF18292"/>
    </source>
</evidence>
<keyword evidence="15" id="KW-1185">Reference proteome</keyword>
<evidence type="ECO:0000256" key="6">
    <source>
        <dbReference type="ARBA" id="ARBA00034634"/>
    </source>
</evidence>
<evidence type="ECO:0000256" key="8">
    <source>
        <dbReference type="ARBA" id="ARBA00042541"/>
    </source>
</evidence>
<evidence type="ECO:0000256" key="9">
    <source>
        <dbReference type="ARBA" id="ARBA00042971"/>
    </source>
</evidence>
<gene>
    <name evidence="14" type="ORF">NDU88_006378</name>
</gene>
<dbReference type="AlphaFoldDB" id="A0AAV7MJP1"/>
<dbReference type="EMBL" id="JANPWB010000014">
    <property type="protein sequence ID" value="KAJ1101308.1"/>
    <property type="molecule type" value="Genomic_DNA"/>
</dbReference>
<dbReference type="GO" id="GO:0030003">
    <property type="term" value="P:intracellular monoatomic cation homeostasis"/>
    <property type="evidence" value="ECO:0007669"/>
    <property type="project" value="TreeGrafter"/>
</dbReference>
<dbReference type="InterPro" id="IPR050799">
    <property type="entry name" value="ZIP_Transporter"/>
</dbReference>
<dbReference type="GO" id="GO:0071578">
    <property type="term" value="P:zinc ion import across plasma membrane"/>
    <property type="evidence" value="ECO:0007669"/>
    <property type="project" value="TreeGrafter"/>
</dbReference>
<evidence type="ECO:0000256" key="2">
    <source>
        <dbReference type="ARBA" id="ARBA00006939"/>
    </source>
</evidence>
<evidence type="ECO:0000256" key="4">
    <source>
        <dbReference type="ARBA" id="ARBA00022989"/>
    </source>
</evidence>
<evidence type="ECO:0000256" key="11">
    <source>
        <dbReference type="SAM" id="Phobius"/>
    </source>
</evidence>
<feature type="transmembrane region" description="Helical" evidence="11">
    <location>
        <begin position="404"/>
        <end position="428"/>
    </location>
</feature>
<proteinExistence type="inferred from homology"/>
<evidence type="ECO:0000313" key="14">
    <source>
        <dbReference type="EMBL" id="KAJ1101308.1"/>
    </source>
</evidence>
<feature type="region of interest" description="Disordered" evidence="10">
    <location>
        <begin position="302"/>
        <end position="321"/>
    </location>
</feature>
<evidence type="ECO:0000256" key="5">
    <source>
        <dbReference type="ARBA" id="ARBA00023136"/>
    </source>
</evidence>
<dbReference type="GO" id="GO:0005385">
    <property type="term" value="F:zinc ion transmembrane transporter activity"/>
    <property type="evidence" value="ECO:0007669"/>
    <property type="project" value="TreeGrafter"/>
</dbReference>
<comment type="catalytic activity">
    <reaction evidence="6">
        <text>Zn(2+)(in) = Zn(2+)(out)</text>
        <dbReference type="Rhea" id="RHEA:29351"/>
        <dbReference type="ChEBI" id="CHEBI:29105"/>
    </reaction>
</comment>
<name>A0AAV7MJP1_PLEWA</name>
<feature type="compositionally biased region" description="Basic residues" evidence="10">
    <location>
        <begin position="307"/>
        <end position="317"/>
    </location>
</feature>
<evidence type="ECO:0000256" key="3">
    <source>
        <dbReference type="ARBA" id="ARBA00022692"/>
    </source>
</evidence>
<feature type="domain" description="Zinc transporter ZIP4/12 EF-hand" evidence="13">
    <location>
        <begin position="267"/>
        <end position="383"/>
    </location>
</feature>
<dbReference type="Proteomes" id="UP001066276">
    <property type="component" value="Chromosome 10"/>
</dbReference>
<evidence type="ECO:0000256" key="7">
    <source>
        <dbReference type="ARBA" id="ARBA00040591"/>
    </source>
</evidence>
<dbReference type="InterPro" id="IPR041137">
    <property type="entry name" value="ZIP4_N"/>
</dbReference>
<comment type="subcellular location">
    <subcellularLocation>
        <location evidence="1">Membrane</location>
        <topology evidence="1">Multi-pass membrane protein</topology>
    </subcellularLocation>
</comment>
<dbReference type="PANTHER" id="PTHR12191:SF4">
    <property type="entry name" value="ZINC TRANSPORTER ZIP12"/>
    <property type="match status" value="1"/>
</dbReference>
<reference evidence="14" key="1">
    <citation type="journal article" date="2022" name="bioRxiv">
        <title>Sequencing and chromosome-scale assembly of the giantPleurodeles waltlgenome.</title>
        <authorList>
            <person name="Brown T."/>
            <person name="Elewa A."/>
            <person name="Iarovenko S."/>
            <person name="Subramanian E."/>
            <person name="Araus A.J."/>
            <person name="Petzold A."/>
            <person name="Susuki M."/>
            <person name="Suzuki K.-i.T."/>
            <person name="Hayashi T."/>
            <person name="Toyoda A."/>
            <person name="Oliveira C."/>
            <person name="Osipova E."/>
            <person name="Leigh N.D."/>
            <person name="Simon A."/>
            <person name="Yun M.H."/>
        </authorList>
    </citation>
    <scope>NUCLEOTIDE SEQUENCE</scope>
    <source>
        <strain evidence="14">20211129_DDA</strain>
        <tissue evidence="14">Liver</tissue>
    </source>
</reference>
<dbReference type="GO" id="GO:0140410">
    <property type="term" value="F:monoatomic cation:bicarbonate symporter activity"/>
    <property type="evidence" value="ECO:0007669"/>
    <property type="project" value="TreeGrafter"/>
</dbReference>
<evidence type="ECO:0000256" key="1">
    <source>
        <dbReference type="ARBA" id="ARBA00004141"/>
    </source>
</evidence>
<accession>A0AAV7MJP1</accession>
<feature type="transmembrane region" description="Helical" evidence="11">
    <location>
        <begin position="701"/>
        <end position="724"/>
    </location>
</feature>
<keyword evidence="3 11" id="KW-0812">Transmembrane</keyword>
<evidence type="ECO:0000259" key="13">
    <source>
        <dbReference type="Pfam" id="PF21116"/>
    </source>
</evidence>
<sequence>MFFLKKPFASPLGCTSEVNTASLKSRYPDQQETEMHCRRKTPFWGLVLGILFCGIFSDVQAERPREDGNHSHGQGYLMQLIHVLRIENSTDLAKNRSRELIPLLLDKVACPRKDQTAEHCNPCLEPGALALMAGVDMDGYLSEEIFHRISIILLYYLLYPKDLCISKTHISNTDYRYYIHSILNLRQSEGSGYLSHKEMEDILTTTQQHFQIPHGNECVDVRVLEQECGVQVIIGADENNLPRLAAAILTLSLKGVCVCKSHLPTLDFFTEYIFHTLNRTNDLHATEIEELLRKLKSGSSCEENRHVHGSRRKRRHLSVPNNQVSLAQSNEHSNVHEEETSDWEQACFSANELVKIVLQKSDSTISKEDFLKLSPMIIQQQLSCSCKNARHSHAKQAPTTLERYGYSTIAVIILTVGSMFGITLILFSSCEENYKLMLQMFVGLAVGTLSGDALLHLIPQILGLHVHNTSEGSHLDEQKDYVWKLLGMIGGIHVFFLLEKIFFLLASTGQGLSFVNSHLGHSHNVAIESDLSVQSGRLKSTSTIQLRSPEDSEGVDIPVANITPANISAVRERKGISLLAIMVLVGDSLHNFADGMVLGAAFSSSTETGVATTVAILCHEIPHEMGDFAVLLNTGLSAKIAFFMNFLSALTAFIGLYIGLSVSSDPSVQNWIFTVTAGMFLYLSLVEMLPEMTRIQTSRPWLMFFLQNIGLILGWLCLLILAIYEHKIKL</sequence>
<dbReference type="InterPro" id="IPR049406">
    <property type="entry name" value="ZIP4_12_EF-hand"/>
</dbReference>
<comment type="similarity">
    <text evidence="2">Belongs to the ZIP transporter (TC 2.A.5) family.</text>
</comment>
<feature type="transmembrane region" description="Helical" evidence="11">
    <location>
        <begin position="640"/>
        <end position="659"/>
    </location>
</feature>
<evidence type="ECO:0000313" key="15">
    <source>
        <dbReference type="Proteomes" id="UP001066276"/>
    </source>
</evidence>
<feature type="transmembrane region" description="Helical" evidence="11">
    <location>
        <begin position="671"/>
        <end position="689"/>
    </location>
</feature>
<keyword evidence="5 11" id="KW-0472">Membrane</keyword>
<dbReference type="Pfam" id="PF21116">
    <property type="entry name" value="EF-hand_Zip"/>
    <property type="match status" value="1"/>
</dbReference>
<keyword evidence="4 11" id="KW-1133">Transmembrane helix</keyword>
<comment type="caution">
    <text evidence="14">The sequence shown here is derived from an EMBL/GenBank/DDBJ whole genome shotgun (WGS) entry which is preliminary data.</text>
</comment>
<dbReference type="InterPro" id="IPR003689">
    <property type="entry name" value="ZIP"/>
</dbReference>
<dbReference type="GO" id="GO:0005886">
    <property type="term" value="C:plasma membrane"/>
    <property type="evidence" value="ECO:0007669"/>
    <property type="project" value="TreeGrafter"/>
</dbReference>
<feature type="transmembrane region" description="Helical" evidence="11">
    <location>
        <begin position="481"/>
        <end position="498"/>
    </location>
</feature>
<dbReference type="Pfam" id="PF02535">
    <property type="entry name" value="Zip"/>
    <property type="match status" value="1"/>
</dbReference>
<feature type="transmembrane region" description="Helical" evidence="11">
    <location>
        <begin position="440"/>
        <end position="461"/>
    </location>
</feature>
<organism evidence="14 15">
    <name type="scientific">Pleurodeles waltl</name>
    <name type="common">Iberian ribbed newt</name>
    <dbReference type="NCBI Taxonomy" id="8319"/>
    <lineage>
        <taxon>Eukaryota</taxon>
        <taxon>Metazoa</taxon>
        <taxon>Chordata</taxon>
        <taxon>Craniata</taxon>
        <taxon>Vertebrata</taxon>
        <taxon>Euteleostomi</taxon>
        <taxon>Amphibia</taxon>
        <taxon>Batrachia</taxon>
        <taxon>Caudata</taxon>
        <taxon>Salamandroidea</taxon>
        <taxon>Salamandridae</taxon>
        <taxon>Pleurodelinae</taxon>
        <taxon>Pleurodeles</taxon>
    </lineage>
</organism>
<evidence type="ECO:0000256" key="10">
    <source>
        <dbReference type="SAM" id="MobiDB-lite"/>
    </source>
</evidence>